<dbReference type="InterPro" id="IPR037522">
    <property type="entry name" value="HD_GYP_dom"/>
</dbReference>
<dbReference type="Proteomes" id="UP000824633">
    <property type="component" value="Chromosome"/>
</dbReference>
<dbReference type="NCBIfam" id="TIGR00277">
    <property type="entry name" value="HDIG"/>
    <property type="match status" value="1"/>
</dbReference>
<evidence type="ECO:0000259" key="1">
    <source>
        <dbReference type="PROSITE" id="PS51832"/>
    </source>
</evidence>
<dbReference type="PROSITE" id="PS51832">
    <property type="entry name" value="HD_GYP"/>
    <property type="match status" value="1"/>
</dbReference>
<keyword evidence="3" id="KW-1185">Reference proteome</keyword>
<dbReference type="PANTHER" id="PTHR43155:SF2">
    <property type="entry name" value="CYCLIC DI-GMP PHOSPHODIESTERASE PA4108"/>
    <property type="match status" value="1"/>
</dbReference>
<dbReference type="CDD" id="cd00077">
    <property type="entry name" value="HDc"/>
    <property type="match status" value="1"/>
</dbReference>
<dbReference type="EMBL" id="AP024849">
    <property type="protein sequence ID" value="BCZ46757.1"/>
    <property type="molecule type" value="Genomic_DNA"/>
</dbReference>
<organism evidence="2 3">
    <name type="scientific">Clostridium gelidum</name>
    <dbReference type="NCBI Taxonomy" id="704125"/>
    <lineage>
        <taxon>Bacteria</taxon>
        <taxon>Bacillati</taxon>
        <taxon>Bacillota</taxon>
        <taxon>Clostridia</taxon>
        <taxon>Eubacteriales</taxon>
        <taxon>Clostridiaceae</taxon>
        <taxon>Clostridium</taxon>
    </lineage>
</organism>
<dbReference type="Gene3D" id="1.10.3210.10">
    <property type="entry name" value="Hypothetical protein af1432"/>
    <property type="match status" value="1"/>
</dbReference>
<sequence length="387" mass="44091">MGDNLKINEIIDINENLHKLKIDELKIGMILGETINVSEKKILLKNDTITNEILEMLQNKETLEEVCVYKTKKYYNSDFENPENESVENKDYISGYNDKIKINVADTVAILEKTFDSISANLNQIFYKLGMLKGSNIDEIRTISKQLQEKMTDLNALINAIVFHGSGKDSIYRHGINVAVLSNLLGKWVGLDEKKVNLLTYSGLLHDIGKTKIDSKIFTTNDLLSEEDFNIVKSHPLLGYNIVKEINFLDKSVAQGILMHHERLDGSGYPLGLQDDNISQFGKIIAIADVFDAINSNRSYRKKKAPFEALEIIKKESFGKLDYKYSNIFLHHMFSYYVGKDVVLNNNKVAQIIQMDINDLDRPLILLEDSFIKLSLNSDLEIVEFVL</sequence>
<dbReference type="PANTHER" id="PTHR43155">
    <property type="entry name" value="CYCLIC DI-GMP PHOSPHODIESTERASE PA4108-RELATED"/>
    <property type="match status" value="1"/>
</dbReference>
<dbReference type="InterPro" id="IPR003607">
    <property type="entry name" value="HD/PDEase_dom"/>
</dbReference>
<reference evidence="3" key="1">
    <citation type="submission" date="2021-07" db="EMBL/GenBank/DDBJ databases">
        <title>Complete genome sequencing of a Clostridium isolate.</title>
        <authorList>
            <person name="Ueki A."/>
            <person name="Tonouchi A."/>
        </authorList>
    </citation>
    <scope>NUCLEOTIDE SEQUENCE [LARGE SCALE GENOMIC DNA]</scope>
    <source>
        <strain evidence="3">C5S11</strain>
    </source>
</reference>
<protein>
    <submittedName>
        <fullName evidence="2">HD family phosphohydrolase</fullName>
    </submittedName>
</protein>
<dbReference type="InterPro" id="IPR006675">
    <property type="entry name" value="HDIG_dom"/>
</dbReference>
<gene>
    <name evidence="2" type="ORF">psyc5s11_28240</name>
</gene>
<name>A0ABM7T710_9CLOT</name>
<dbReference type="SUPFAM" id="SSF109604">
    <property type="entry name" value="HD-domain/PDEase-like"/>
    <property type="match status" value="1"/>
</dbReference>
<accession>A0ABM7T710</accession>
<dbReference type="SMART" id="SM00471">
    <property type="entry name" value="HDc"/>
    <property type="match status" value="1"/>
</dbReference>
<feature type="domain" description="HD-GYP" evidence="1">
    <location>
        <begin position="149"/>
        <end position="345"/>
    </location>
</feature>
<dbReference type="RefSeq" id="WP_224033164.1">
    <property type="nucleotide sequence ID" value="NZ_AP024849.1"/>
</dbReference>
<dbReference type="Pfam" id="PF13487">
    <property type="entry name" value="HD_5"/>
    <property type="match status" value="1"/>
</dbReference>
<evidence type="ECO:0000313" key="2">
    <source>
        <dbReference type="EMBL" id="BCZ46757.1"/>
    </source>
</evidence>
<evidence type="ECO:0000313" key="3">
    <source>
        <dbReference type="Proteomes" id="UP000824633"/>
    </source>
</evidence>
<proteinExistence type="predicted"/>